<evidence type="ECO:0000313" key="3">
    <source>
        <dbReference type="Proteomes" id="UP001175271"/>
    </source>
</evidence>
<feature type="compositionally biased region" description="Polar residues" evidence="1">
    <location>
        <begin position="292"/>
        <end position="302"/>
    </location>
</feature>
<evidence type="ECO:0000313" key="2">
    <source>
        <dbReference type="EMBL" id="KAK0410171.1"/>
    </source>
</evidence>
<feature type="region of interest" description="Disordered" evidence="1">
    <location>
        <begin position="199"/>
        <end position="262"/>
    </location>
</feature>
<name>A0AA39HRW3_9BILA</name>
<keyword evidence="3" id="KW-1185">Reference proteome</keyword>
<feature type="compositionally biased region" description="Low complexity" evidence="1">
    <location>
        <begin position="282"/>
        <end position="291"/>
    </location>
</feature>
<organism evidence="2 3">
    <name type="scientific">Steinernema hermaphroditum</name>
    <dbReference type="NCBI Taxonomy" id="289476"/>
    <lineage>
        <taxon>Eukaryota</taxon>
        <taxon>Metazoa</taxon>
        <taxon>Ecdysozoa</taxon>
        <taxon>Nematoda</taxon>
        <taxon>Chromadorea</taxon>
        <taxon>Rhabditida</taxon>
        <taxon>Tylenchina</taxon>
        <taxon>Panagrolaimomorpha</taxon>
        <taxon>Strongyloidoidea</taxon>
        <taxon>Steinernematidae</taxon>
        <taxon>Steinernema</taxon>
    </lineage>
</organism>
<gene>
    <name evidence="2" type="ORF">QR680_004992</name>
</gene>
<feature type="compositionally biased region" description="Polar residues" evidence="1">
    <location>
        <begin position="211"/>
        <end position="221"/>
    </location>
</feature>
<comment type="caution">
    <text evidence="2">The sequence shown here is derived from an EMBL/GenBank/DDBJ whole genome shotgun (WGS) entry which is preliminary data.</text>
</comment>
<feature type="region of interest" description="Disordered" evidence="1">
    <location>
        <begin position="425"/>
        <end position="482"/>
    </location>
</feature>
<sequence length="482" mass="53539">MNASQQNPQDVTLQSVLTENVFLKNMVMTLMHQMKQQQNSLMEFHMLMMGASGQTLGLPGLQGQQAQNPMANPQMFMPQMPPFQAMMLPVSQSSTQQKASTPQATSNLQSQQVQGVQNLLGPALQMPLNPMQFSPQVLMAQFQASLPQASNSQPVQGALKGTPQKPKSPTPSNPLNVQFPQNLAMSPMMMPPFAFGMPPQMMPAGIPQNPAPQATPSQSITREPKKEVTEAPKIQDSSPLQKTLSPVTSRQSPSREALKRPLKRVTVDGDIVDAPEVVPAKISPSSSISPSQRETSPATSHSGHGIHQLLSRKKNPNKKEPEGPRPVSGRRQSVYCSVCQDFIFNDTRSQGPQRHIQQKHMKDVKFFLCPAPNCDYGSNYDVHQVVNHLNHMHKDRTYSKDDVVNRKPEFDAVIEEWREKCFGKKNKLSPPRAPSIMPDFDKRSPERAGSVESDVEQLLKDLQTYRGDDPREDGEIESDEDV</sequence>
<proteinExistence type="predicted"/>
<feature type="region of interest" description="Disordered" evidence="1">
    <location>
        <begin position="148"/>
        <end position="179"/>
    </location>
</feature>
<reference evidence="2" key="1">
    <citation type="submission" date="2023-06" db="EMBL/GenBank/DDBJ databases">
        <title>Genomic analysis of the entomopathogenic nematode Steinernema hermaphroditum.</title>
        <authorList>
            <person name="Schwarz E.M."/>
            <person name="Heppert J.K."/>
            <person name="Baniya A."/>
            <person name="Schwartz H.T."/>
            <person name="Tan C.-H."/>
            <person name="Antoshechkin I."/>
            <person name="Sternberg P.W."/>
            <person name="Goodrich-Blair H."/>
            <person name="Dillman A.R."/>
        </authorList>
    </citation>
    <scope>NUCLEOTIDE SEQUENCE</scope>
    <source>
        <strain evidence="2">PS9179</strain>
        <tissue evidence="2">Whole animal</tissue>
    </source>
</reference>
<dbReference type="EMBL" id="JAUCMV010000003">
    <property type="protein sequence ID" value="KAK0410171.1"/>
    <property type="molecule type" value="Genomic_DNA"/>
</dbReference>
<feature type="compositionally biased region" description="Polar residues" evidence="1">
    <location>
        <begin position="235"/>
        <end position="254"/>
    </location>
</feature>
<dbReference type="AlphaFoldDB" id="A0AA39HRW3"/>
<feature type="compositionally biased region" description="Acidic residues" evidence="1">
    <location>
        <begin position="470"/>
        <end position="482"/>
    </location>
</feature>
<dbReference type="Proteomes" id="UP001175271">
    <property type="component" value="Unassembled WGS sequence"/>
</dbReference>
<evidence type="ECO:0000256" key="1">
    <source>
        <dbReference type="SAM" id="MobiDB-lite"/>
    </source>
</evidence>
<feature type="region of interest" description="Disordered" evidence="1">
    <location>
        <begin position="276"/>
        <end position="331"/>
    </location>
</feature>
<accession>A0AA39HRW3</accession>
<feature type="region of interest" description="Disordered" evidence="1">
    <location>
        <begin position="90"/>
        <end position="110"/>
    </location>
</feature>
<protein>
    <submittedName>
        <fullName evidence="2">Uncharacterized protein</fullName>
    </submittedName>
</protein>